<evidence type="ECO:0000259" key="1">
    <source>
        <dbReference type="Pfam" id="PF05193"/>
    </source>
</evidence>
<feature type="domain" description="Peptidase M16 C-terminal" evidence="1">
    <location>
        <begin position="122"/>
        <end position="291"/>
    </location>
</feature>
<gene>
    <name evidence="2" type="ORF">S01H4_20869</name>
</gene>
<comment type="caution">
    <text evidence="2">The sequence shown here is derived from an EMBL/GenBank/DDBJ whole genome shotgun (WGS) entry which is preliminary data.</text>
</comment>
<feature type="non-terminal residue" evidence="2">
    <location>
        <position position="1"/>
    </location>
</feature>
<dbReference type="InterPro" id="IPR011249">
    <property type="entry name" value="Metalloenz_LuxS/M16"/>
</dbReference>
<accession>X1B7S9</accession>
<sequence length="370" mass="43025">VSQRSYRYIRESGVGGLNLTELNKKLTGKVVNVFPYISTLTEGVIGSASPQDMETMFQLIYLYMTSPRIDNESFSSYITRMKGFIANRSLSPESSFYDTIQVTLAQYHYRERPWSIELLDEIELETLYEFYKDRYADASDFIFFFVGNFEFEKIKPLIKSYLGGLPSLNRNETWKDPGIRHPKGIIKKTVRKGIEPKSQVRLVFSGPMEWSRENSYALNSMTDVMSIKLREILREDMGGTYGVRIWSSSSLYPTQKYSISISFGCNPERVEELTKILFEQIDSMKISGPDDIYIAKVTETQSREYETNLKENLFWLRNLQNSYYTKQNPEKILDYPQLVKTLSAEMIQNTARKYFNMNNYVQVVLIPETG</sequence>
<evidence type="ECO:0000313" key="2">
    <source>
        <dbReference type="EMBL" id="GAG68031.1"/>
    </source>
</evidence>
<organism evidence="2">
    <name type="scientific">marine sediment metagenome</name>
    <dbReference type="NCBI Taxonomy" id="412755"/>
    <lineage>
        <taxon>unclassified sequences</taxon>
        <taxon>metagenomes</taxon>
        <taxon>ecological metagenomes</taxon>
    </lineage>
</organism>
<dbReference type="Pfam" id="PF05193">
    <property type="entry name" value="Peptidase_M16_C"/>
    <property type="match status" value="1"/>
</dbReference>
<feature type="non-terminal residue" evidence="2">
    <location>
        <position position="370"/>
    </location>
</feature>
<dbReference type="GO" id="GO:0046872">
    <property type="term" value="F:metal ion binding"/>
    <property type="evidence" value="ECO:0007669"/>
    <property type="project" value="InterPro"/>
</dbReference>
<proteinExistence type="predicted"/>
<protein>
    <recommendedName>
        <fullName evidence="1">Peptidase M16 C-terminal domain-containing protein</fullName>
    </recommendedName>
</protein>
<dbReference type="SUPFAM" id="SSF63411">
    <property type="entry name" value="LuxS/MPP-like metallohydrolase"/>
    <property type="match status" value="2"/>
</dbReference>
<reference evidence="2" key="1">
    <citation type="journal article" date="2014" name="Front. Microbiol.">
        <title>High frequency of phylogenetically diverse reductive dehalogenase-homologous genes in deep subseafloor sedimentary metagenomes.</title>
        <authorList>
            <person name="Kawai M."/>
            <person name="Futagami T."/>
            <person name="Toyoda A."/>
            <person name="Takaki Y."/>
            <person name="Nishi S."/>
            <person name="Hori S."/>
            <person name="Arai W."/>
            <person name="Tsubouchi T."/>
            <person name="Morono Y."/>
            <person name="Uchiyama I."/>
            <person name="Ito T."/>
            <person name="Fujiyama A."/>
            <person name="Inagaki F."/>
            <person name="Takami H."/>
        </authorList>
    </citation>
    <scope>NUCLEOTIDE SEQUENCE</scope>
    <source>
        <strain evidence="2">Expedition CK06-06</strain>
    </source>
</reference>
<dbReference type="InterPro" id="IPR007863">
    <property type="entry name" value="Peptidase_M16_C"/>
</dbReference>
<dbReference type="PANTHER" id="PTHR43690">
    <property type="entry name" value="NARDILYSIN"/>
    <property type="match status" value="1"/>
</dbReference>
<dbReference type="InterPro" id="IPR050626">
    <property type="entry name" value="Peptidase_M16"/>
</dbReference>
<dbReference type="EMBL" id="BART01009414">
    <property type="protein sequence ID" value="GAG68031.1"/>
    <property type="molecule type" value="Genomic_DNA"/>
</dbReference>
<dbReference type="Gene3D" id="3.30.830.10">
    <property type="entry name" value="Metalloenzyme, LuxS/M16 peptidase-like"/>
    <property type="match status" value="2"/>
</dbReference>
<dbReference type="AlphaFoldDB" id="X1B7S9"/>
<dbReference type="PANTHER" id="PTHR43690:SF17">
    <property type="entry name" value="PROTEIN YHJJ"/>
    <property type="match status" value="1"/>
</dbReference>
<name>X1B7S9_9ZZZZ</name>